<sequence length="354" mass="38035">MSPNPICNKSSKRKRNLRVKAALLVLTSLLAVISGCSGSNAADPSTDAASGNASGQLHKMTVMLDWYPNAVHSFLYAAQEKGYFAEEGLEVVLQMPADSNDALKLAAAGKVDLALSYQPQVLMARSEEIPVVSVAALVRHPLNHLLVPADSGIKSPKELAGKTAGYSSIPLYEAMLRTMVEHDGGDPQSIAMVDVGFDLIPAITAGRVDAIIGGFINHEQLILDKENHPVTSIDPTAFGVPDYYELVLVAGEQGLQESKDYYSKFMNAARKGQQFVQDHPKEALDILLAHEDSTAPLDPQIESRSLDILLPLMDAGDQPFGYQTSESWSRVADWLSGSGLLSGGTESDEAFLNL</sequence>
<keyword evidence="4" id="KW-1185">Reference proteome</keyword>
<dbReference type="EMBL" id="FNDX01000029">
    <property type="protein sequence ID" value="SDK00129.1"/>
    <property type="molecule type" value="Genomic_DNA"/>
</dbReference>
<evidence type="ECO:0000259" key="2">
    <source>
        <dbReference type="Pfam" id="PF09084"/>
    </source>
</evidence>
<evidence type="ECO:0000256" key="1">
    <source>
        <dbReference type="SAM" id="SignalP"/>
    </source>
</evidence>
<dbReference type="OrthoDB" id="9815602at2"/>
<proteinExistence type="predicted"/>
<dbReference type="Gene3D" id="3.40.190.10">
    <property type="entry name" value="Periplasmic binding protein-like II"/>
    <property type="match status" value="2"/>
</dbReference>
<dbReference type="InterPro" id="IPR027939">
    <property type="entry name" value="NMT1/THI5"/>
</dbReference>
<dbReference type="SUPFAM" id="SSF53850">
    <property type="entry name" value="Periplasmic binding protein-like II"/>
    <property type="match status" value="1"/>
</dbReference>
<reference evidence="4" key="1">
    <citation type="submission" date="2016-10" db="EMBL/GenBank/DDBJ databases">
        <authorList>
            <person name="Varghese N."/>
            <person name="Submissions S."/>
        </authorList>
    </citation>
    <scope>NUCLEOTIDE SEQUENCE [LARGE SCALE GENOMIC DNA]</scope>
    <source>
        <strain evidence="4">CGMCC 1.11012</strain>
    </source>
</reference>
<feature type="domain" description="SsuA/THI5-like" evidence="2">
    <location>
        <begin position="69"/>
        <end position="283"/>
    </location>
</feature>
<dbReference type="STRING" id="1174501.SAMN05216192_1292"/>
<dbReference type="PANTHER" id="PTHR31528:SF3">
    <property type="entry name" value="THIAMINE BIOSYNTHESIS PROTEIN HI_0357-RELATED"/>
    <property type="match status" value="1"/>
</dbReference>
<feature type="signal peptide" evidence="1">
    <location>
        <begin position="1"/>
        <end position="41"/>
    </location>
</feature>
<protein>
    <submittedName>
        <fullName evidence="3">Putative hydroxymethylpyrimidine transport system substrate-binding protein</fullName>
    </submittedName>
</protein>
<keyword evidence="1" id="KW-0732">Signal</keyword>
<dbReference type="InterPro" id="IPR015168">
    <property type="entry name" value="SsuA/THI5"/>
</dbReference>
<dbReference type="AlphaFoldDB" id="A0A1G8YB47"/>
<evidence type="ECO:0000313" key="3">
    <source>
        <dbReference type="EMBL" id="SDK00129.1"/>
    </source>
</evidence>
<feature type="chain" id="PRO_5011753089" evidence="1">
    <location>
        <begin position="42"/>
        <end position="354"/>
    </location>
</feature>
<evidence type="ECO:0000313" key="4">
    <source>
        <dbReference type="Proteomes" id="UP000199050"/>
    </source>
</evidence>
<dbReference type="GO" id="GO:0009228">
    <property type="term" value="P:thiamine biosynthetic process"/>
    <property type="evidence" value="ECO:0007669"/>
    <property type="project" value="InterPro"/>
</dbReference>
<dbReference type="Proteomes" id="UP000199050">
    <property type="component" value="Unassembled WGS sequence"/>
</dbReference>
<accession>A0A1G8YB47</accession>
<name>A0A1G8YB47_9BACL</name>
<dbReference type="Pfam" id="PF09084">
    <property type="entry name" value="NMT1"/>
    <property type="match status" value="1"/>
</dbReference>
<organism evidence="3 4">
    <name type="scientific">Paenibacillus typhae</name>
    <dbReference type="NCBI Taxonomy" id="1174501"/>
    <lineage>
        <taxon>Bacteria</taxon>
        <taxon>Bacillati</taxon>
        <taxon>Bacillota</taxon>
        <taxon>Bacilli</taxon>
        <taxon>Bacillales</taxon>
        <taxon>Paenibacillaceae</taxon>
        <taxon>Paenibacillus</taxon>
    </lineage>
</organism>
<dbReference type="PANTHER" id="PTHR31528">
    <property type="entry name" value="4-AMINO-5-HYDROXYMETHYL-2-METHYLPYRIMIDINE PHOSPHATE SYNTHASE THI11-RELATED"/>
    <property type="match status" value="1"/>
</dbReference>
<dbReference type="RefSeq" id="WP_090716880.1">
    <property type="nucleotide sequence ID" value="NZ_CBCSKY010000030.1"/>
</dbReference>
<gene>
    <name evidence="3" type="ORF">SAMN05216192_1292</name>
</gene>